<dbReference type="EMBL" id="JAOAOG010000204">
    <property type="protein sequence ID" value="KAJ6240537.1"/>
    <property type="molecule type" value="Genomic_DNA"/>
</dbReference>
<proteinExistence type="predicted"/>
<sequence length="313" mass="38627">MTIYDRFQSLLNLLNQVYETKDLFYNQEELQPTDYTKELSCCYTLFTRILFSKQNPNGLLKKSKMFNSSFKLVNLFYRFQYRDFQQKKWQNEKNSTNEFEDQNNWIIKQMKNSFFHQKNLLYYNDKLGFYLYYSWDNYNDRKNYRYQIKYEKFRTLIKKTLKCAYNHIIDEIKENLSLLKKRSKTNEKFWESFSHYIEQIINNNQRMPNVPLLADENSMRCWFNKFFQTLEKDTNMNKLNIQEQETQNIEKNNQKTKKNCNTQKTKNAKKIPKRQEKLSHNENNHEMEKKYIATKKKKFKNDQIRLNNNKIEK</sequence>
<accession>A0ABQ8Y6U6</accession>
<reference evidence="2" key="1">
    <citation type="submission" date="2022-08" db="EMBL/GenBank/DDBJ databases">
        <title>Novel sulfate-reducing endosymbionts in the free-living metamonad Anaeramoeba.</title>
        <authorList>
            <person name="Jerlstrom-Hultqvist J."/>
            <person name="Cepicka I."/>
            <person name="Gallot-Lavallee L."/>
            <person name="Salas-Leiva D."/>
            <person name="Curtis B.A."/>
            <person name="Zahonova K."/>
            <person name="Pipaliya S."/>
            <person name="Dacks J."/>
            <person name="Roger A.J."/>
        </authorList>
    </citation>
    <scope>NUCLEOTIDE SEQUENCE</scope>
    <source>
        <strain evidence="2">Schooner1</strain>
    </source>
</reference>
<name>A0ABQ8Y6U6_9EUKA</name>
<gene>
    <name evidence="2" type="ORF">M0813_24064</name>
</gene>
<feature type="region of interest" description="Disordered" evidence="1">
    <location>
        <begin position="250"/>
        <end position="287"/>
    </location>
</feature>
<protein>
    <submittedName>
        <fullName evidence="2">Uncharacterized protein</fullName>
    </submittedName>
</protein>
<organism evidence="2 3">
    <name type="scientific">Anaeramoeba flamelloides</name>
    <dbReference type="NCBI Taxonomy" id="1746091"/>
    <lineage>
        <taxon>Eukaryota</taxon>
        <taxon>Metamonada</taxon>
        <taxon>Anaeramoebidae</taxon>
        <taxon>Anaeramoeba</taxon>
    </lineage>
</organism>
<comment type="caution">
    <text evidence="2">The sequence shown here is derived from an EMBL/GenBank/DDBJ whole genome shotgun (WGS) entry which is preliminary data.</text>
</comment>
<keyword evidence="3" id="KW-1185">Reference proteome</keyword>
<dbReference type="Proteomes" id="UP001150062">
    <property type="component" value="Unassembled WGS sequence"/>
</dbReference>
<evidence type="ECO:0000313" key="3">
    <source>
        <dbReference type="Proteomes" id="UP001150062"/>
    </source>
</evidence>
<evidence type="ECO:0000313" key="2">
    <source>
        <dbReference type="EMBL" id="KAJ6240537.1"/>
    </source>
</evidence>
<feature type="compositionally biased region" description="Basic and acidic residues" evidence="1">
    <location>
        <begin position="273"/>
        <end position="287"/>
    </location>
</feature>
<evidence type="ECO:0000256" key="1">
    <source>
        <dbReference type="SAM" id="MobiDB-lite"/>
    </source>
</evidence>
<feature type="compositionally biased region" description="Polar residues" evidence="1">
    <location>
        <begin position="304"/>
        <end position="313"/>
    </location>
</feature>
<feature type="region of interest" description="Disordered" evidence="1">
    <location>
        <begin position="294"/>
        <end position="313"/>
    </location>
</feature>